<organism evidence="3">
    <name type="scientific">Bionectria ochroleuca</name>
    <name type="common">Gliocladium roseum</name>
    <dbReference type="NCBI Taxonomy" id="29856"/>
    <lineage>
        <taxon>Eukaryota</taxon>
        <taxon>Fungi</taxon>
        <taxon>Dikarya</taxon>
        <taxon>Ascomycota</taxon>
        <taxon>Pezizomycotina</taxon>
        <taxon>Sordariomycetes</taxon>
        <taxon>Hypocreomycetidae</taxon>
        <taxon>Hypocreales</taxon>
        <taxon>Bionectriaceae</taxon>
        <taxon>Clonostachys</taxon>
    </lineage>
</organism>
<name>A0A0B7K1G4_BIOOC</name>
<feature type="transmembrane region" description="Helical" evidence="1">
    <location>
        <begin position="6"/>
        <end position="26"/>
    </location>
</feature>
<gene>
    <name evidence="3" type="ORF">BN869_000005444_1</name>
    <name evidence="4" type="ORF">IM811_001703</name>
</gene>
<dbReference type="EMBL" id="JADCTT010000001">
    <property type="protein sequence ID" value="KAF9760009.1"/>
    <property type="molecule type" value="Genomic_DNA"/>
</dbReference>
<keyword evidence="1" id="KW-0812">Transmembrane</keyword>
<sequence>MNPHTALSIAQIIFYIPIAVLSIWLIVRNWSNRPRMAWWPMVPFSLMRVAGGPIVIALEKDPSNVGLIIAAIVLLNVGAVPLIVAMSGFFRIVLMDNFPPSNRIDQATRALRISILLAAALLTAGGSIISQQSQSTRDLGRILQLVGYAIFAAVIAFLIAAHIRFWGMKQSLIPTSRRVILGALASGPFLVVRCIYGILQVTFEFERGTTWNPLYGSAVAFATMALLVEYIAVIIYLSVGFSMPPDRGTTQLESKSDGSLQNV</sequence>
<dbReference type="PANTHER" id="PTHR42109">
    <property type="entry name" value="UNPLACED GENOMIC SCAFFOLD UM_SCAF_CONTIG_1.265, WHOLE GENOME SHOTGUN SEQUENCE"/>
    <property type="match status" value="1"/>
</dbReference>
<accession>A0A0B7K1G4</accession>
<dbReference type="EMBL" id="CDPU01000014">
    <property type="protein sequence ID" value="CEO49387.1"/>
    <property type="molecule type" value="Genomic_DNA"/>
</dbReference>
<protein>
    <recommendedName>
        <fullName evidence="2">DUF7702 domain-containing protein</fullName>
    </recommendedName>
</protein>
<dbReference type="InterPro" id="IPR056119">
    <property type="entry name" value="DUF7702"/>
</dbReference>
<dbReference type="PANTHER" id="PTHR42109:SF2">
    <property type="entry name" value="INTEGRAL MEMBRANE PROTEIN"/>
    <property type="match status" value="1"/>
</dbReference>
<evidence type="ECO:0000259" key="2">
    <source>
        <dbReference type="Pfam" id="PF24800"/>
    </source>
</evidence>
<feature type="domain" description="DUF7702" evidence="2">
    <location>
        <begin position="3"/>
        <end position="243"/>
    </location>
</feature>
<evidence type="ECO:0000313" key="4">
    <source>
        <dbReference type="EMBL" id="KAF9760009.1"/>
    </source>
</evidence>
<feature type="transmembrane region" description="Helical" evidence="1">
    <location>
        <begin position="142"/>
        <end position="167"/>
    </location>
</feature>
<feature type="transmembrane region" description="Helical" evidence="1">
    <location>
        <begin position="110"/>
        <end position="130"/>
    </location>
</feature>
<feature type="transmembrane region" description="Helical" evidence="1">
    <location>
        <begin position="38"/>
        <end position="58"/>
    </location>
</feature>
<feature type="transmembrane region" description="Helical" evidence="1">
    <location>
        <begin position="219"/>
        <end position="239"/>
    </location>
</feature>
<dbReference type="Proteomes" id="UP000616885">
    <property type="component" value="Unassembled WGS sequence"/>
</dbReference>
<reference evidence="4" key="2">
    <citation type="submission" date="2020-10" db="EMBL/GenBank/DDBJ databases">
        <title>High-Quality Genome Resource of Clonostachys rosea strain S41 by Oxford Nanopore Long-Read Sequencing.</title>
        <authorList>
            <person name="Wang H."/>
        </authorList>
    </citation>
    <scope>NUCLEOTIDE SEQUENCE</scope>
    <source>
        <strain evidence="4">S41</strain>
    </source>
</reference>
<feature type="transmembrane region" description="Helical" evidence="1">
    <location>
        <begin position="179"/>
        <end position="199"/>
    </location>
</feature>
<evidence type="ECO:0000313" key="3">
    <source>
        <dbReference type="EMBL" id="CEO49387.1"/>
    </source>
</evidence>
<dbReference type="AlphaFoldDB" id="A0A0B7K1G4"/>
<reference evidence="3" key="1">
    <citation type="submission" date="2015-01" db="EMBL/GenBank/DDBJ databases">
        <authorList>
            <person name="Durling Mikael"/>
        </authorList>
    </citation>
    <scope>NUCLEOTIDE SEQUENCE</scope>
</reference>
<proteinExistence type="predicted"/>
<feature type="transmembrane region" description="Helical" evidence="1">
    <location>
        <begin position="64"/>
        <end position="90"/>
    </location>
</feature>
<keyword evidence="1" id="KW-0472">Membrane</keyword>
<evidence type="ECO:0000256" key="1">
    <source>
        <dbReference type="SAM" id="Phobius"/>
    </source>
</evidence>
<keyword evidence="1" id="KW-1133">Transmembrane helix</keyword>
<dbReference type="Pfam" id="PF24800">
    <property type="entry name" value="DUF7702"/>
    <property type="match status" value="1"/>
</dbReference>